<evidence type="ECO:0000256" key="4">
    <source>
        <dbReference type="ARBA" id="ARBA00021881"/>
    </source>
</evidence>
<dbReference type="Gene3D" id="1.10.10.10">
    <property type="entry name" value="Winged helix-like DNA-binding domain superfamily/Winged helix DNA-binding domain"/>
    <property type="match status" value="1"/>
</dbReference>
<evidence type="ECO:0000259" key="6">
    <source>
        <dbReference type="PROSITE" id="PS50186"/>
    </source>
</evidence>
<evidence type="ECO:0000256" key="3">
    <source>
        <dbReference type="ARBA" id="ARBA00018529"/>
    </source>
</evidence>
<dbReference type="GO" id="GO:0005096">
    <property type="term" value="F:GTPase activator activity"/>
    <property type="evidence" value="ECO:0007669"/>
    <property type="project" value="InterPro"/>
</dbReference>
<dbReference type="PROSITE" id="PS50186">
    <property type="entry name" value="DEP"/>
    <property type="match status" value="1"/>
</dbReference>
<dbReference type="InterPro" id="IPR000591">
    <property type="entry name" value="DEP_dom"/>
</dbReference>
<dbReference type="PANTHER" id="PTHR13179:SF8">
    <property type="entry name" value="GATOR COMPLEX PROTEIN DEPDC5"/>
    <property type="match status" value="1"/>
</dbReference>
<dbReference type="EMBL" id="MU151193">
    <property type="protein sequence ID" value="KAF9447582.1"/>
    <property type="molecule type" value="Genomic_DNA"/>
</dbReference>
<comment type="caution">
    <text evidence="7">The sequence shown here is derived from an EMBL/GenBank/DDBJ whole genome shotgun (WGS) entry which is preliminary data.</text>
</comment>
<evidence type="ECO:0000313" key="7">
    <source>
        <dbReference type="EMBL" id="KAF9447582.1"/>
    </source>
</evidence>
<accession>A0A9P5XCK4</accession>
<dbReference type="GO" id="GO:1904262">
    <property type="term" value="P:negative regulation of TORC1 signaling"/>
    <property type="evidence" value="ECO:0007669"/>
    <property type="project" value="TreeGrafter"/>
</dbReference>
<dbReference type="SMART" id="SM00049">
    <property type="entry name" value="DEP"/>
    <property type="match status" value="1"/>
</dbReference>
<feature type="region of interest" description="Disordered" evidence="5">
    <location>
        <begin position="563"/>
        <end position="584"/>
    </location>
</feature>
<comment type="similarity">
    <text evidence="2">Belongs to the IML1 family.</text>
</comment>
<dbReference type="InterPro" id="IPR036388">
    <property type="entry name" value="WH-like_DNA-bd_sf"/>
</dbReference>
<dbReference type="InterPro" id="IPR048255">
    <property type="entry name" value="IML1_N"/>
</dbReference>
<dbReference type="Pfam" id="PF12257">
    <property type="entry name" value="IML1"/>
    <property type="match status" value="1"/>
</dbReference>
<dbReference type="GO" id="GO:0010508">
    <property type="term" value="P:positive regulation of autophagy"/>
    <property type="evidence" value="ECO:0007669"/>
    <property type="project" value="TreeGrafter"/>
</dbReference>
<evidence type="ECO:0000256" key="1">
    <source>
        <dbReference type="ARBA" id="ARBA00004148"/>
    </source>
</evidence>
<feature type="region of interest" description="Disordered" evidence="5">
    <location>
        <begin position="1"/>
        <end position="37"/>
    </location>
</feature>
<dbReference type="Pfam" id="PF00610">
    <property type="entry name" value="DEP"/>
    <property type="match status" value="1"/>
</dbReference>
<keyword evidence="8" id="KW-1185">Reference proteome</keyword>
<dbReference type="GO" id="GO:0035556">
    <property type="term" value="P:intracellular signal transduction"/>
    <property type="evidence" value="ECO:0007669"/>
    <property type="project" value="InterPro"/>
</dbReference>
<name>A0A9P5XCK4_9AGAR</name>
<organism evidence="7 8">
    <name type="scientific">Macrolepiota fuliginosa MF-IS2</name>
    <dbReference type="NCBI Taxonomy" id="1400762"/>
    <lineage>
        <taxon>Eukaryota</taxon>
        <taxon>Fungi</taxon>
        <taxon>Dikarya</taxon>
        <taxon>Basidiomycota</taxon>
        <taxon>Agaricomycotina</taxon>
        <taxon>Agaricomycetes</taxon>
        <taxon>Agaricomycetidae</taxon>
        <taxon>Agaricales</taxon>
        <taxon>Agaricineae</taxon>
        <taxon>Agaricaceae</taxon>
        <taxon>Macrolepiota</taxon>
    </lineage>
</organism>
<comment type="subcellular location">
    <subcellularLocation>
        <location evidence="1">Vacuole membrane</location>
        <topology evidence="1">Peripheral membrane protein</topology>
    </subcellularLocation>
</comment>
<dbReference type="GO" id="GO:1990130">
    <property type="term" value="C:GATOR1 complex"/>
    <property type="evidence" value="ECO:0007669"/>
    <property type="project" value="TreeGrafter"/>
</dbReference>
<feature type="compositionally biased region" description="Low complexity" evidence="5">
    <location>
        <begin position="564"/>
        <end position="575"/>
    </location>
</feature>
<feature type="domain" description="DEP" evidence="6">
    <location>
        <begin position="1152"/>
        <end position="1227"/>
    </location>
</feature>
<dbReference type="GO" id="GO:0005774">
    <property type="term" value="C:vacuolar membrane"/>
    <property type="evidence" value="ECO:0007669"/>
    <property type="project" value="UniProtKB-SubCell"/>
</dbReference>
<protein>
    <recommendedName>
        <fullName evidence="3">Vacuolar membrane-associated protein IML1</fullName>
    </recommendedName>
    <alternativeName>
        <fullName evidence="4">Vacuolar membrane-associated protein iml1</fullName>
    </alternativeName>
</protein>
<dbReference type="InterPro" id="IPR027244">
    <property type="entry name" value="IML1"/>
</dbReference>
<dbReference type="CDD" id="cd04449">
    <property type="entry name" value="DEP_DEPDC5-like"/>
    <property type="match status" value="1"/>
</dbReference>
<dbReference type="OrthoDB" id="39497at2759"/>
<evidence type="ECO:0000256" key="5">
    <source>
        <dbReference type="SAM" id="MobiDB-lite"/>
    </source>
</evidence>
<dbReference type="InterPro" id="IPR036390">
    <property type="entry name" value="WH_DNA-bd_sf"/>
</dbReference>
<gene>
    <name evidence="7" type="ORF">P691DRAFT_776015</name>
</gene>
<evidence type="ECO:0000256" key="2">
    <source>
        <dbReference type="ARBA" id="ARBA00005643"/>
    </source>
</evidence>
<sequence>MSSSRAESQHSHFGRRRSNTAQSVLRSLPPPAPNPLKVGDSRTFNLWVHESKDAPGVLFNYASWPGVVEGDLLRVNKLGAENPDESFLFFVPKEDQCPRPQLQISVPKPISDAFSLRNNGEVSVTKVDREVCSASYVEFVFQDQYLGRNDMWRLEEQLVGQCVHTNQEVAFVGAIVAKIQNIYIKGRKVPSAIVTPSTRPIFRSLSAKVTIFIQVCRELWEFAGDGERYNEKIVHSFLPALFAKWREATTNHTVTIVLISRVFYEECEMRGPVRDGARSDERGNWYKDFYKVITDHEVLREWKATLVSLKDSFWDFQREILLTHHYRAAQDVKADVRPRLVGRLSYAHDGPILEAINLGLNPTETHYIDRSLSVTGATTLLISPGTGYFRVNKKLLRLTTARMLDQGSVLDLILLTKPPLHQSPIFSFQGTEPETRFEIESKSADPLASDPLWGGDDGNHPNREDLKNFWWEPFWISTSFWDKQMDLPFRHDRFIARAKMHEIQMLGLLEADVLSSIEVPYLPDKPPAAATRNMDTEDQFSLNKSEADKFDMDIFSLRTNYIVPPSNKPTSNPSSRLADKRSRALTTSSKITTIEESPRRIIKELPDEVSTGNLVTPVTAAGLSSSPSQASIHSVRSTLSKLSNVSATNQSMKPSLAAKLTPSWLFNPFRSGPSEPQTTQVFASGSPSTTPIVTAPTATRVSIPPKPAPAIIPETSVQPVAIKASTAKTVLSRTFEEETVIPHRGSLRRSPMNTPPRDDTVINKRRSAASTLAQSYTSSPRSWSNPLQPEISVSYGQESLARRWEHLLPETTHKHDIKWKALVTPSCLPLTMEYLPSNAELESCYDNYYYDFVVDPKEMRSFLVKPPQVKGTPEEVRRAWALVVMRGMAAVRIAQGFQFISRPSTWRSSQKAQVKANEEKMGLRKSKFLANDDAIPRATGPADVLQSPLDPVYLSMMNEIHKISYTGDSIQVRRYVRRLLPIRVVEYECFIWPKLGGGYTSHETSFSSYGLENYGWNRLDMLVAGYERNFNESLRYWRTRFIVVPTKDPPMMNTGPGGERLNDEEIRILGIEKLAEQFTKLRWQPADERINYPAPPVRFLPTTLDPAASVLDEALMGQLDQIHEQGPLKKKIKSEKEISDMPLTTIVKAMREEDGVSIKHHQWHRSQYPNSFTGSDFVSWLVKEFNDVSSRAQAVEWGVKLMEQGLFEHCRGLHGFLDGHYYYRFKGEYSVPMTPKGGWFRRYTSEETTPKASGNLSRHRSISNRKPQRKRLILSQTMVIEIDPNKKSDQAEAVVLHHDIIHNPATVFHFELQWIAMTARCIEDQLKGWNRTIERYGLKLIEAYVTQISDISSRNAFQSCFPIRLAAPPPEVPNLEARVPEYTQTSKYFEYALLRKFDFIVDVEAAELYPEQVEVVYSYRRLPYKYSQFVHRSGAAFVQVIGGSDGFLFLTNRLMGRLSPKIKNKKEPKPLDVAGDIRDQLNCFCSDVEALNAFYEEQLALLTVVPEDPPPLSI</sequence>
<reference evidence="7" key="1">
    <citation type="submission" date="2020-11" db="EMBL/GenBank/DDBJ databases">
        <authorList>
            <consortium name="DOE Joint Genome Institute"/>
            <person name="Ahrendt S."/>
            <person name="Riley R."/>
            <person name="Andreopoulos W."/>
            <person name="Labutti K."/>
            <person name="Pangilinan J."/>
            <person name="Ruiz-Duenas F.J."/>
            <person name="Barrasa J.M."/>
            <person name="Sanchez-Garcia M."/>
            <person name="Camarero S."/>
            <person name="Miyauchi S."/>
            <person name="Serrano A."/>
            <person name="Linde D."/>
            <person name="Babiker R."/>
            <person name="Drula E."/>
            <person name="Ayuso-Fernandez I."/>
            <person name="Pacheco R."/>
            <person name="Padilla G."/>
            <person name="Ferreira P."/>
            <person name="Barriuso J."/>
            <person name="Kellner H."/>
            <person name="Castanera R."/>
            <person name="Alfaro M."/>
            <person name="Ramirez L."/>
            <person name="Pisabarro A.G."/>
            <person name="Kuo A."/>
            <person name="Tritt A."/>
            <person name="Lipzen A."/>
            <person name="He G."/>
            <person name="Yan M."/>
            <person name="Ng V."/>
            <person name="Cullen D."/>
            <person name="Martin F."/>
            <person name="Rosso M.-N."/>
            <person name="Henrissat B."/>
            <person name="Hibbett D."/>
            <person name="Martinez A.T."/>
            <person name="Grigoriev I.V."/>
        </authorList>
    </citation>
    <scope>NUCLEOTIDE SEQUENCE</scope>
    <source>
        <strain evidence="7">MF-IS2</strain>
    </source>
</reference>
<dbReference type="PANTHER" id="PTHR13179">
    <property type="entry name" value="DEP DOMAIN CONTAINING PROTEIN 5"/>
    <property type="match status" value="1"/>
</dbReference>
<evidence type="ECO:0000313" key="8">
    <source>
        <dbReference type="Proteomes" id="UP000807342"/>
    </source>
</evidence>
<dbReference type="Proteomes" id="UP000807342">
    <property type="component" value="Unassembled WGS sequence"/>
</dbReference>
<dbReference type="SUPFAM" id="SSF46785">
    <property type="entry name" value="Winged helix' DNA-binding domain"/>
    <property type="match status" value="1"/>
</dbReference>
<proteinExistence type="inferred from homology"/>